<evidence type="ECO:0000313" key="12">
    <source>
        <dbReference type="Proteomes" id="UP000188533"/>
    </source>
</evidence>
<reference evidence="11 12" key="1">
    <citation type="submission" date="2016-08" db="EMBL/GenBank/DDBJ databases">
        <authorList>
            <consortium name="Lentinula edodes genome sequencing consortium"/>
            <person name="Sakamoto Y."/>
            <person name="Nakade K."/>
            <person name="Sato S."/>
            <person name="Yoshida Y."/>
            <person name="Miyazaki K."/>
            <person name="Natsume S."/>
            <person name="Konno N."/>
        </authorList>
    </citation>
    <scope>NUCLEOTIDE SEQUENCE [LARGE SCALE GENOMIC DNA]</scope>
    <source>
        <strain evidence="11 12">NBRC 111202</strain>
    </source>
</reference>
<organism evidence="11 12">
    <name type="scientific">Lentinula edodes</name>
    <name type="common">Shiitake mushroom</name>
    <name type="synonym">Lentinus edodes</name>
    <dbReference type="NCBI Taxonomy" id="5353"/>
    <lineage>
        <taxon>Eukaryota</taxon>
        <taxon>Fungi</taxon>
        <taxon>Dikarya</taxon>
        <taxon>Basidiomycota</taxon>
        <taxon>Agaricomycotina</taxon>
        <taxon>Agaricomycetes</taxon>
        <taxon>Agaricomycetidae</taxon>
        <taxon>Agaricales</taxon>
        <taxon>Marasmiineae</taxon>
        <taxon>Omphalotaceae</taxon>
        <taxon>Lentinula</taxon>
    </lineage>
</organism>
<evidence type="ECO:0000256" key="6">
    <source>
        <dbReference type="ARBA" id="ARBA00023002"/>
    </source>
</evidence>
<feature type="transmembrane region" description="Helical" evidence="9">
    <location>
        <begin position="281"/>
        <end position="299"/>
    </location>
</feature>
<comment type="similarity">
    <text evidence="2">Belongs to the steroid 5-alpha reductase family.</text>
</comment>
<reference evidence="11 12" key="2">
    <citation type="submission" date="2017-02" db="EMBL/GenBank/DDBJ databases">
        <title>A genome survey and senescence transcriptome analysis in Lentinula edodes.</title>
        <authorList>
            <person name="Sakamoto Y."/>
            <person name="Nakade K."/>
            <person name="Sato S."/>
            <person name="Yoshida Y."/>
            <person name="Miyazaki K."/>
            <person name="Natsume S."/>
            <person name="Konno N."/>
        </authorList>
    </citation>
    <scope>NUCLEOTIDE SEQUENCE [LARGE SCALE GENOMIC DNA]</scope>
    <source>
        <strain evidence="11 12">NBRC 111202</strain>
    </source>
</reference>
<evidence type="ECO:0000256" key="1">
    <source>
        <dbReference type="ARBA" id="ARBA00004141"/>
    </source>
</evidence>
<evidence type="ECO:0000256" key="7">
    <source>
        <dbReference type="ARBA" id="ARBA00023098"/>
    </source>
</evidence>
<keyword evidence="8 9" id="KW-0472">Membrane</keyword>
<dbReference type="Proteomes" id="UP000188533">
    <property type="component" value="Unassembled WGS sequence"/>
</dbReference>
<evidence type="ECO:0000313" key="11">
    <source>
        <dbReference type="EMBL" id="GAW05241.1"/>
    </source>
</evidence>
<protein>
    <submittedName>
        <fullName evidence="11">Synaptic glycoprotein sc2</fullName>
    </submittedName>
</protein>
<dbReference type="InterPro" id="IPR001104">
    <property type="entry name" value="3-oxo-5_a-steroid_4-DH_C"/>
</dbReference>
<evidence type="ECO:0000256" key="3">
    <source>
        <dbReference type="ARBA" id="ARBA00022516"/>
    </source>
</evidence>
<comment type="caution">
    <text evidence="11">The sequence shown here is derived from an EMBL/GenBank/DDBJ whole genome shotgun (WGS) entry which is preliminary data.</text>
</comment>
<keyword evidence="3" id="KW-0444">Lipid biosynthesis</keyword>
<evidence type="ECO:0000256" key="5">
    <source>
        <dbReference type="ARBA" id="ARBA00022989"/>
    </source>
</evidence>
<dbReference type="EMBL" id="BDGU01000239">
    <property type="protein sequence ID" value="GAW05241.1"/>
    <property type="molecule type" value="Genomic_DNA"/>
</dbReference>
<evidence type="ECO:0000256" key="9">
    <source>
        <dbReference type="SAM" id="Phobius"/>
    </source>
</evidence>
<comment type="subcellular location">
    <subcellularLocation>
        <location evidence="1">Membrane</location>
        <topology evidence="1">Multi-pass membrane protein</topology>
    </subcellularLocation>
</comment>
<keyword evidence="12" id="KW-1185">Reference proteome</keyword>
<keyword evidence="7" id="KW-0443">Lipid metabolism</keyword>
<gene>
    <name evidence="11" type="ORF">LENED_007083</name>
</gene>
<dbReference type="GO" id="GO:0042761">
    <property type="term" value="P:very long-chain fatty acid biosynthetic process"/>
    <property type="evidence" value="ECO:0007669"/>
    <property type="project" value="TreeGrafter"/>
</dbReference>
<dbReference type="STRING" id="5353.A0A1Q3EDG5"/>
<dbReference type="GO" id="GO:0016020">
    <property type="term" value="C:membrane"/>
    <property type="evidence" value="ECO:0007669"/>
    <property type="project" value="UniProtKB-SubCell"/>
</dbReference>
<dbReference type="PROSITE" id="PS50244">
    <property type="entry name" value="S5A_REDUCTASE"/>
    <property type="match status" value="1"/>
</dbReference>
<dbReference type="InterPro" id="IPR039357">
    <property type="entry name" value="SRD5A/TECR"/>
</dbReference>
<feature type="domain" description="3-oxo-5-alpha-steroid 4-dehydrogenase C-terminal" evidence="10">
    <location>
        <begin position="168"/>
        <end position="320"/>
    </location>
</feature>
<evidence type="ECO:0000259" key="10">
    <source>
        <dbReference type="Pfam" id="PF02544"/>
    </source>
</evidence>
<keyword evidence="5 9" id="KW-1133">Transmembrane helix</keyword>
<dbReference type="Pfam" id="PF02544">
    <property type="entry name" value="Steroid_dh"/>
    <property type="match status" value="1"/>
</dbReference>
<evidence type="ECO:0000256" key="8">
    <source>
        <dbReference type="ARBA" id="ARBA00023136"/>
    </source>
</evidence>
<evidence type="ECO:0000256" key="2">
    <source>
        <dbReference type="ARBA" id="ARBA00007742"/>
    </source>
</evidence>
<keyword evidence="6" id="KW-0560">Oxidoreductase</keyword>
<dbReference type="AlphaFoldDB" id="A0A1Q3EDG5"/>
<name>A0A1Q3EDG5_LENED</name>
<proteinExistence type="inferred from homology"/>
<keyword evidence="4 9" id="KW-0812">Transmembrane</keyword>
<dbReference type="PANTHER" id="PTHR10556:SF28">
    <property type="entry name" value="VERY-LONG-CHAIN ENOYL-COA REDUCTASE"/>
    <property type="match status" value="1"/>
</dbReference>
<evidence type="ECO:0000256" key="4">
    <source>
        <dbReference type="ARBA" id="ARBA00022692"/>
    </source>
</evidence>
<dbReference type="Gene3D" id="3.10.20.90">
    <property type="entry name" value="Phosphatidylinositol 3-kinase Catalytic Subunit, Chain A, domain 1"/>
    <property type="match status" value="1"/>
</dbReference>
<accession>A0A1Q3EDG5</accession>
<dbReference type="Gene3D" id="1.20.120.1630">
    <property type="match status" value="1"/>
</dbReference>
<sequence length="355" mass="39937">MSSSKLTIYINSSKKPPSFARNVSFPLTIQASPEETVGHVKRKIQAKIPKFHPSRQRLTLKPTGNTKPPSLSDETKLQDALAGLAPGSSNLELEVKDLGPQLGWKTVFVVEYAGPLLIHPFFYYLPRLFYGTDVTHSDLQRLVFAMIEAHFAKRILETLFVHRFSHGTMPFFNIFKNSGHYHILSGLFLAYDLYRPGFSVSSTYIKNTWRNDPQVLWVCVGLWAFFELSNLLTHLHLRSLRPSGTKKRAIPTGYGFGLVSCPNYLFETLGWGVVCAMTGSWAAYLFTTVGTGQMLLWALKKHAAYKKEFGKAYPRGRKTCVDLQDSTSSVQFPLGEPRSIPTGITNLINVYYSTL</sequence>
<dbReference type="PANTHER" id="PTHR10556">
    <property type="entry name" value="3-OXO-5-ALPHA-STEROID 4-DEHYDROGENASE"/>
    <property type="match status" value="1"/>
</dbReference>
<dbReference type="GO" id="GO:0016627">
    <property type="term" value="F:oxidoreductase activity, acting on the CH-CH group of donors"/>
    <property type="evidence" value="ECO:0007669"/>
    <property type="project" value="InterPro"/>
</dbReference>
<feature type="transmembrane region" description="Helical" evidence="9">
    <location>
        <begin position="215"/>
        <end position="237"/>
    </location>
</feature>